<organism evidence="2 3">
    <name type="scientific">Streptomyces macrosporus</name>
    <dbReference type="NCBI Taxonomy" id="44032"/>
    <lineage>
        <taxon>Bacteria</taxon>
        <taxon>Bacillati</taxon>
        <taxon>Actinomycetota</taxon>
        <taxon>Actinomycetes</taxon>
        <taxon>Kitasatosporales</taxon>
        <taxon>Streptomycetaceae</taxon>
        <taxon>Streptomyces</taxon>
    </lineage>
</organism>
<reference evidence="2 3" key="1">
    <citation type="journal article" date="2019" name="Int. J. Syst. Evol. Microbiol.">
        <title>The Global Catalogue of Microorganisms (GCM) 10K type strain sequencing project: providing services to taxonomists for standard genome sequencing and annotation.</title>
        <authorList>
            <consortium name="The Broad Institute Genomics Platform"/>
            <consortium name="The Broad Institute Genome Sequencing Center for Infectious Disease"/>
            <person name="Wu L."/>
            <person name="Ma J."/>
        </authorList>
    </citation>
    <scope>NUCLEOTIDE SEQUENCE [LARGE SCALE GENOMIC DNA]</scope>
    <source>
        <strain evidence="2 3">JCM 6305</strain>
    </source>
</reference>
<dbReference type="InterPro" id="IPR016040">
    <property type="entry name" value="NAD(P)-bd_dom"/>
</dbReference>
<name>A0ABN3K125_9ACTN</name>
<feature type="domain" description="NAD(P)-binding" evidence="1">
    <location>
        <begin position="7"/>
        <end position="205"/>
    </location>
</feature>
<dbReference type="PANTHER" id="PTHR15020:SF50">
    <property type="entry name" value="UPF0659 PROTEIN YMR090W"/>
    <property type="match status" value="1"/>
</dbReference>
<dbReference type="InterPro" id="IPR036291">
    <property type="entry name" value="NAD(P)-bd_dom_sf"/>
</dbReference>
<sequence length="216" mass="22380">MRLTVLGATGGTGRQLVRQALDAGHHVTAVVRDPARLTVTPGPSAALEVVTADVTDAEALRPAVAGRDAVLSALGAGNNEQARTHRVASRGTRAALAAMEAGGVRRLVVVSAAPVGPTPEGDSLSGRLVYAVLRRALGALYEDLAEMEKAIRDSSAEWTVMRPPRLLDKPLTGRYERALGGAVPRRHAIARADLAHAMLAALNDPTTVGQVVGVAS</sequence>
<accession>A0ABN3K125</accession>
<comment type="caution">
    <text evidence="2">The sequence shown here is derived from an EMBL/GenBank/DDBJ whole genome shotgun (WGS) entry which is preliminary data.</text>
</comment>
<dbReference type="RefSeq" id="WP_344323394.1">
    <property type="nucleotide sequence ID" value="NZ_BAAASZ010000023.1"/>
</dbReference>
<dbReference type="Proteomes" id="UP001501638">
    <property type="component" value="Unassembled WGS sequence"/>
</dbReference>
<protein>
    <submittedName>
        <fullName evidence="2">SDR family oxidoreductase</fullName>
    </submittedName>
</protein>
<evidence type="ECO:0000259" key="1">
    <source>
        <dbReference type="Pfam" id="PF13460"/>
    </source>
</evidence>
<dbReference type="Gene3D" id="3.40.50.720">
    <property type="entry name" value="NAD(P)-binding Rossmann-like Domain"/>
    <property type="match status" value="1"/>
</dbReference>
<dbReference type="Pfam" id="PF13460">
    <property type="entry name" value="NAD_binding_10"/>
    <property type="match status" value="1"/>
</dbReference>
<dbReference type="SUPFAM" id="SSF51735">
    <property type="entry name" value="NAD(P)-binding Rossmann-fold domains"/>
    <property type="match status" value="1"/>
</dbReference>
<dbReference type="PANTHER" id="PTHR15020">
    <property type="entry name" value="FLAVIN REDUCTASE-RELATED"/>
    <property type="match status" value="1"/>
</dbReference>
<gene>
    <name evidence="2" type="ORF">GCM10010405_32360</name>
</gene>
<keyword evidence="3" id="KW-1185">Reference proteome</keyword>
<evidence type="ECO:0000313" key="2">
    <source>
        <dbReference type="EMBL" id="GAA2446468.1"/>
    </source>
</evidence>
<proteinExistence type="predicted"/>
<dbReference type="CDD" id="cd05244">
    <property type="entry name" value="BVR-B_like_SDR_a"/>
    <property type="match status" value="1"/>
</dbReference>
<evidence type="ECO:0000313" key="3">
    <source>
        <dbReference type="Proteomes" id="UP001501638"/>
    </source>
</evidence>
<dbReference type="EMBL" id="BAAASZ010000023">
    <property type="protein sequence ID" value="GAA2446468.1"/>
    <property type="molecule type" value="Genomic_DNA"/>
</dbReference>